<gene>
    <name evidence="2" type="ORF">PoB_005923200</name>
</gene>
<name>A0AAV4CLI7_9GAST</name>
<dbReference type="Proteomes" id="UP000735302">
    <property type="component" value="Unassembled WGS sequence"/>
</dbReference>
<comment type="caution">
    <text evidence="2">The sequence shown here is derived from an EMBL/GenBank/DDBJ whole genome shotgun (WGS) entry which is preliminary data.</text>
</comment>
<sequence length="169" mass="19013">MLEQIVVSVYGWLDTQMPANLAYRYRENSGTENRIIGLFRQVSEQQASLWWRNSPLDQTLPTADINVVWLSASSKPASGGETRHLTRPYRLLTSMWSGCNTQGPGDLSRCNNLALNSRHSSPNIKIYAHVAKRLKKARKRQSCVVNIRHPKRAPLTSSSAQPPMAAVRE</sequence>
<dbReference type="AlphaFoldDB" id="A0AAV4CLI7"/>
<organism evidence="2 3">
    <name type="scientific">Plakobranchus ocellatus</name>
    <dbReference type="NCBI Taxonomy" id="259542"/>
    <lineage>
        <taxon>Eukaryota</taxon>
        <taxon>Metazoa</taxon>
        <taxon>Spiralia</taxon>
        <taxon>Lophotrochozoa</taxon>
        <taxon>Mollusca</taxon>
        <taxon>Gastropoda</taxon>
        <taxon>Heterobranchia</taxon>
        <taxon>Euthyneura</taxon>
        <taxon>Panpulmonata</taxon>
        <taxon>Sacoglossa</taxon>
        <taxon>Placobranchoidea</taxon>
        <taxon>Plakobranchidae</taxon>
        <taxon>Plakobranchus</taxon>
    </lineage>
</organism>
<evidence type="ECO:0000256" key="1">
    <source>
        <dbReference type="SAM" id="MobiDB-lite"/>
    </source>
</evidence>
<evidence type="ECO:0000313" key="2">
    <source>
        <dbReference type="EMBL" id="GFO32727.1"/>
    </source>
</evidence>
<protein>
    <submittedName>
        <fullName evidence="2">Uncharacterized protein</fullName>
    </submittedName>
</protein>
<dbReference type="EMBL" id="BLXT01006675">
    <property type="protein sequence ID" value="GFO32727.1"/>
    <property type="molecule type" value="Genomic_DNA"/>
</dbReference>
<keyword evidence="3" id="KW-1185">Reference proteome</keyword>
<evidence type="ECO:0000313" key="3">
    <source>
        <dbReference type="Proteomes" id="UP000735302"/>
    </source>
</evidence>
<proteinExistence type="predicted"/>
<accession>A0AAV4CLI7</accession>
<feature type="region of interest" description="Disordered" evidence="1">
    <location>
        <begin position="149"/>
        <end position="169"/>
    </location>
</feature>
<reference evidence="2 3" key="1">
    <citation type="journal article" date="2021" name="Elife">
        <title>Chloroplast acquisition without the gene transfer in kleptoplastic sea slugs, Plakobranchus ocellatus.</title>
        <authorList>
            <person name="Maeda T."/>
            <person name="Takahashi S."/>
            <person name="Yoshida T."/>
            <person name="Shimamura S."/>
            <person name="Takaki Y."/>
            <person name="Nagai Y."/>
            <person name="Toyoda A."/>
            <person name="Suzuki Y."/>
            <person name="Arimoto A."/>
            <person name="Ishii H."/>
            <person name="Satoh N."/>
            <person name="Nishiyama T."/>
            <person name="Hasebe M."/>
            <person name="Maruyama T."/>
            <person name="Minagawa J."/>
            <person name="Obokata J."/>
            <person name="Shigenobu S."/>
        </authorList>
    </citation>
    <scope>NUCLEOTIDE SEQUENCE [LARGE SCALE GENOMIC DNA]</scope>
</reference>